<dbReference type="InterPro" id="IPR036271">
    <property type="entry name" value="Tet_transcr_reg_TetR-rel_C_sf"/>
</dbReference>
<proteinExistence type="predicted"/>
<comment type="caution">
    <text evidence="7">The sequence shown here is derived from an EMBL/GenBank/DDBJ whole genome shotgun (WGS) entry which is preliminary data.</text>
</comment>
<evidence type="ECO:0000313" key="8">
    <source>
        <dbReference type="Proteomes" id="UP000186168"/>
    </source>
</evidence>
<dbReference type="EMBL" id="ASQP01000387">
    <property type="protein sequence ID" value="OMI35825.1"/>
    <property type="molecule type" value="Genomic_DNA"/>
</dbReference>
<dbReference type="PANTHER" id="PTHR30055">
    <property type="entry name" value="HTH-TYPE TRANSCRIPTIONAL REGULATOR RUTR"/>
    <property type="match status" value="1"/>
</dbReference>
<reference evidence="7 8" key="1">
    <citation type="submission" date="2013-05" db="EMBL/GenBank/DDBJ databases">
        <title>Genome sequence of Streptomyces sparsogenes DSM 40356.</title>
        <authorList>
            <person name="Coyne S."/>
            <person name="Seebeck F.P."/>
        </authorList>
    </citation>
    <scope>NUCLEOTIDE SEQUENCE [LARGE SCALE GENOMIC DNA]</scope>
    <source>
        <strain evidence="7 8">DSM 40356</strain>
    </source>
</reference>
<dbReference type="SUPFAM" id="SSF46689">
    <property type="entry name" value="Homeodomain-like"/>
    <property type="match status" value="1"/>
</dbReference>
<keyword evidence="3" id="KW-0804">Transcription</keyword>
<organism evidence="7 8">
    <name type="scientific">Streptomyces sparsogenes DSM 40356</name>
    <dbReference type="NCBI Taxonomy" id="1331668"/>
    <lineage>
        <taxon>Bacteria</taxon>
        <taxon>Bacillati</taxon>
        <taxon>Actinomycetota</taxon>
        <taxon>Actinomycetes</taxon>
        <taxon>Kitasatosporales</taxon>
        <taxon>Streptomycetaceae</taxon>
        <taxon>Streptomyces</taxon>
    </lineage>
</organism>
<feature type="compositionally biased region" description="Pro residues" evidence="5">
    <location>
        <begin position="192"/>
        <end position="201"/>
    </location>
</feature>
<dbReference type="GeneID" id="96747198"/>
<accession>A0A1R1SBX6</accession>
<dbReference type="GO" id="GO:0000976">
    <property type="term" value="F:transcription cis-regulatory region binding"/>
    <property type="evidence" value="ECO:0007669"/>
    <property type="project" value="TreeGrafter"/>
</dbReference>
<dbReference type="GO" id="GO:0003700">
    <property type="term" value="F:DNA-binding transcription factor activity"/>
    <property type="evidence" value="ECO:0007669"/>
    <property type="project" value="TreeGrafter"/>
</dbReference>
<dbReference type="InterPro" id="IPR009057">
    <property type="entry name" value="Homeodomain-like_sf"/>
</dbReference>
<keyword evidence="8" id="KW-1185">Reference proteome</keyword>
<feature type="DNA-binding region" description="H-T-H motif" evidence="4">
    <location>
        <begin position="36"/>
        <end position="55"/>
    </location>
</feature>
<dbReference type="Pfam" id="PF21597">
    <property type="entry name" value="TetR_C_43"/>
    <property type="match status" value="1"/>
</dbReference>
<dbReference type="InterPro" id="IPR001647">
    <property type="entry name" value="HTH_TetR"/>
</dbReference>
<gene>
    <name evidence="7" type="ORF">SPAR_29721</name>
</gene>
<dbReference type="PANTHER" id="PTHR30055:SF234">
    <property type="entry name" value="HTH-TYPE TRANSCRIPTIONAL REGULATOR BETI"/>
    <property type="match status" value="1"/>
</dbReference>
<dbReference type="STRING" id="67365.GCA_001704635_02383"/>
<dbReference type="Pfam" id="PF00440">
    <property type="entry name" value="TetR_N"/>
    <property type="match status" value="1"/>
</dbReference>
<evidence type="ECO:0000256" key="4">
    <source>
        <dbReference type="PROSITE-ProRule" id="PRU00335"/>
    </source>
</evidence>
<evidence type="ECO:0000256" key="1">
    <source>
        <dbReference type="ARBA" id="ARBA00023015"/>
    </source>
</evidence>
<dbReference type="RefSeq" id="WP_065967113.1">
    <property type="nucleotide sequence ID" value="NZ_ASQP01000387.1"/>
</dbReference>
<sequence>MGSEQGRRLRRDAEANRQRIMAAARTVFAERGLGAPLEDVARQAEVNIATLYRRFPDREALIEAVLTDRMTDLARLAEEAMLNPDPWEGFKGFVERICAMQAADRAVTEAFTACFPDSPAMEEPRSRAIEALDALIRRAQQQHRLRPEITSSDVILFLMANTGVLSSTRHVAPGAWQRLVALLLDSCRPEAPASPLPPVPGPEELHDAMLAARPRR</sequence>
<dbReference type="PRINTS" id="PR00455">
    <property type="entry name" value="HTHTETR"/>
</dbReference>
<keyword evidence="2 4" id="KW-0238">DNA-binding</keyword>
<evidence type="ECO:0000256" key="3">
    <source>
        <dbReference type="ARBA" id="ARBA00023163"/>
    </source>
</evidence>
<protein>
    <submittedName>
        <fullName evidence="7">Transcriptional regulator</fullName>
    </submittedName>
</protein>
<keyword evidence="1" id="KW-0805">Transcription regulation</keyword>
<dbReference type="InterPro" id="IPR049445">
    <property type="entry name" value="TetR_SbtR-like_C"/>
</dbReference>
<dbReference type="Gene3D" id="1.10.357.10">
    <property type="entry name" value="Tetracycline Repressor, domain 2"/>
    <property type="match status" value="1"/>
</dbReference>
<feature type="domain" description="HTH tetR-type" evidence="6">
    <location>
        <begin position="14"/>
        <end position="73"/>
    </location>
</feature>
<feature type="region of interest" description="Disordered" evidence="5">
    <location>
        <begin position="191"/>
        <end position="216"/>
    </location>
</feature>
<dbReference type="SUPFAM" id="SSF48498">
    <property type="entry name" value="Tetracyclin repressor-like, C-terminal domain"/>
    <property type="match status" value="1"/>
</dbReference>
<dbReference type="PROSITE" id="PS50977">
    <property type="entry name" value="HTH_TETR_2"/>
    <property type="match status" value="1"/>
</dbReference>
<dbReference type="Proteomes" id="UP000186168">
    <property type="component" value="Unassembled WGS sequence"/>
</dbReference>
<evidence type="ECO:0000313" key="7">
    <source>
        <dbReference type="EMBL" id="OMI35825.1"/>
    </source>
</evidence>
<evidence type="ECO:0000256" key="2">
    <source>
        <dbReference type="ARBA" id="ARBA00023125"/>
    </source>
</evidence>
<dbReference type="AlphaFoldDB" id="A0A1R1SBX6"/>
<evidence type="ECO:0000259" key="6">
    <source>
        <dbReference type="PROSITE" id="PS50977"/>
    </source>
</evidence>
<evidence type="ECO:0000256" key="5">
    <source>
        <dbReference type="SAM" id="MobiDB-lite"/>
    </source>
</evidence>
<name>A0A1R1SBX6_9ACTN</name>
<dbReference type="InterPro" id="IPR050109">
    <property type="entry name" value="HTH-type_TetR-like_transc_reg"/>
</dbReference>